<feature type="non-terminal residue" evidence="6">
    <location>
        <position position="515"/>
    </location>
</feature>
<evidence type="ECO:0000313" key="7">
    <source>
        <dbReference type="Proteomes" id="UP000838878"/>
    </source>
</evidence>
<organism evidence="6 7">
    <name type="scientific">Brenthis ino</name>
    <name type="common">lesser marbled fritillary</name>
    <dbReference type="NCBI Taxonomy" id="405034"/>
    <lineage>
        <taxon>Eukaryota</taxon>
        <taxon>Metazoa</taxon>
        <taxon>Ecdysozoa</taxon>
        <taxon>Arthropoda</taxon>
        <taxon>Hexapoda</taxon>
        <taxon>Insecta</taxon>
        <taxon>Pterygota</taxon>
        <taxon>Neoptera</taxon>
        <taxon>Endopterygota</taxon>
        <taxon>Lepidoptera</taxon>
        <taxon>Glossata</taxon>
        <taxon>Ditrysia</taxon>
        <taxon>Papilionoidea</taxon>
        <taxon>Nymphalidae</taxon>
        <taxon>Heliconiinae</taxon>
        <taxon>Argynnini</taxon>
        <taxon>Brenthis</taxon>
    </lineage>
</organism>
<feature type="chain" id="PRO_5035487770" description="UDP-glucuronosyltransferase" evidence="5">
    <location>
        <begin position="20"/>
        <end position="515"/>
    </location>
</feature>
<name>A0A8J9VNR9_9NEOP</name>
<feature type="signal peptide" evidence="5">
    <location>
        <begin position="1"/>
        <end position="19"/>
    </location>
</feature>
<dbReference type="SUPFAM" id="SSF53756">
    <property type="entry name" value="UDP-Glycosyltransferase/glycogen phosphorylase"/>
    <property type="match status" value="1"/>
</dbReference>
<dbReference type="PROSITE" id="PS00375">
    <property type="entry name" value="UDPGT"/>
    <property type="match status" value="1"/>
</dbReference>
<dbReference type="FunFam" id="3.40.50.2000:FF:000050">
    <property type="entry name" value="UDP-glucuronosyltransferase"/>
    <property type="match status" value="1"/>
</dbReference>
<feature type="transmembrane region" description="Helical" evidence="5">
    <location>
        <begin position="479"/>
        <end position="501"/>
    </location>
</feature>
<comment type="similarity">
    <text evidence="1 4">Belongs to the UDP-glycosyltransferase family.</text>
</comment>
<dbReference type="GO" id="GO:0015020">
    <property type="term" value="F:glucuronosyltransferase activity"/>
    <property type="evidence" value="ECO:0007669"/>
    <property type="project" value="UniProtKB-EC"/>
</dbReference>
<dbReference type="InterPro" id="IPR002213">
    <property type="entry name" value="UDP_glucos_trans"/>
</dbReference>
<dbReference type="Pfam" id="PF00201">
    <property type="entry name" value="UDPGT"/>
    <property type="match status" value="1"/>
</dbReference>
<dbReference type="PANTHER" id="PTHR48043">
    <property type="entry name" value="EG:EG0003.4 PROTEIN-RELATED"/>
    <property type="match status" value="1"/>
</dbReference>
<protein>
    <recommendedName>
        <fullName evidence="5">UDP-glucuronosyltransferase</fullName>
        <ecNumber evidence="5">2.4.1.17</ecNumber>
    </recommendedName>
</protein>
<accession>A0A8J9VNR9</accession>
<comment type="catalytic activity">
    <reaction evidence="5">
        <text>glucuronate acceptor + UDP-alpha-D-glucuronate = acceptor beta-D-glucuronoside + UDP + H(+)</text>
        <dbReference type="Rhea" id="RHEA:21032"/>
        <dbReference type="ChEBI" id="CHEBI:15378"/>
        <dbReference type="ChEBI" id="CHEBI:58052"/>
        <dbReference type="ChEBI" id="CHEBI:58223"/>
        <dbReference type="ChEBI" id="CHEBI:132367"/>
        <dbReference type="ChEBI" id="CHEBI:132368"/>
        <dbReference type="EC" id="2.4.1.17"/>
    </reaction>
</comment>
<reference evidence="6" key="1">
    <citation type="submission" date="2021-12" db="EMBL/GenBank/DDBJ databases">
        <authorList>
            <person name="Martin H S."/>
        </authorList>
    </citation>
    <scope>NUCLEOTIDE SEQUENCE</scope>
</reference>
<evidence type="ECO:0000256" key="1">
    <source>
        <dbReference type="ARBA" id="ARBA00009995"/>
    </source>
</evidence>
<keyword evidence="5" id="KW-0732">Signal</keyword>
<dbReference type="PANTHER" id="PTHR48043:SF159">
    <property type="entry name" value="EG:EG0003.4 PROTEIN-RELATED"/>
    <property type="match status" value="1"/>
</dbReference>
<evidence type="ECO:0000256" key="4">
    <source>
        <dbReference type="RuleBase" id="RU003718"/>
    </source>
</evidence>
<dbReference type="InterPro" id="IPR035595">
    <property type="entry name" value="UDP_glycos_trans_CS"/>
</dbReference>
<comment type="subcellular location">
    <subcellularLocation>
        <location evidence="5">Membrane</location>
        <topology evidence="5">Single-pass membrane protein</topology>
    </subcellularLocation>
</comment>
<dbReference type="Proteomes" id="UP000838878">
    <property type="component" value="Chromosome 10"/>
</dbReference>
<dbReference type="Gene3D" id="3.40.50.2000">
    <property type="entry name" value="Glycogen Phosphorylase B"/>
    <property type="match status" value="2"/>
</dbReference>
<gene>
    <name evidence="6" type="ORF">BINO364_LOCUS2005</name>
</gene>
<dbReference type="AlphaFoldDB" id="A0A8J9VNR9"/>
<dbReference type="CDD" id="cd03784">
    <property type="entry name" value="GT1_Gtf-like"/>
    <property type="match status" value="1"/>
</dbReference>
<evidence type="ECO:0000256" key="2">
    <source>
        <dbReference type="ARBA" id="ARBA00022676"/>
    </source>
</evidence>
<dbReference type="OrthoDB" id="5835829at2759"/>
<keyword evidence="3 4" id="KW-0808">Transferase</keyword>
<evidence type="ECO:0000256" key="3">
    <source>
        <dbReference type="ARBA" id="ARBA00022679"/>
    </source>
</evidence>
<proteinExistence type="inferred from homology"/>
<sequence>MLRFASILFLFTFENVCDCANILAVFPTPSISHQIVFQPVMHELAKRGHQVTVITPNPAFPKGQSPQNLTEIDVHDISYKIWEEFVASEKGQENDAQQQIKFIFEILNSVFLEQLKSSEVQKLIFNKKKTFDLLFIETCIRPAISFSYIYKVPVIQMSSLGGIYGTFESTGAPTNALLYPLPVRQKIINLTIWEKISELRTQYNGEQVYEELLISEDKMLKNIFGPDIPDIRELQKNVQMLFLNIHPIWDFNRPVPPNIIYLGGLHQHSPKKLPQELQSYLDSSENGVIYMSFGTNVKPSLLPAEKIQIFANVFSQLPYNVLWKWNTDESPGKSENIKISKWFPQADLLKHRNVKLFITQGGLQSTDEAITAGVPLIGVPMLGDQWFNVEQYVRLDIGIKLNLQTITEEILKNAIEHIINNKSYRQNIMKLRDIMHDQPQTPLERAVWWTEHILRRGGASHLQSVAAHMHWTEYYSIDIILLLLSFLVIFLILTIFTIQFLMSKLQYIQVKTKVH</sequence>
<keyword evidence="5" id="KW-0812">Transmembrane</keyword>
<dbReference type="GO" id="GO:0016020">
    <property type="term" value="C:membrane"/>
    <property type="evidence" value="ECO:0007669"/>
    <property type="project" value="UniProtKB-SubCell"/>
</dbReference>
<evidence type="ECO:0000313" key="6">
    <source>
        <dbReference type="EMBL" id="CAH0715017.1"/>
    </source>
</evidence>
<dbReference type="EMBL" id="OV170230">
    <property type="protein sequence ID" value="CAH0715017.1"/>
    <property type="molecule type" value="Genomic_DNA"/>
</dbReference>
<dbReference type="InterPro" id="IPR050271">
    <property type="entry name" value="UDP-glycosyltransferase"/>
</dbReference>
<keyword evidence="7" id="KW-1185">Reference proteome</keyword>
<keyword evidence="5" id="KW-1133">Transmembrane helix</keyword>
<keyword evidence="5" id="KW-0472">Membrane</keyword>
<keyword evidence="2 4" id="KW-0328">Glycosyltransferase</keyword>
<dbReference type="EC" id="2.4.1.17" evidence="5"/>
<evidence type="ECO:0000256" key="5">
    <source>
        <dbReference type="RuleBase" id="RU362059"/>
    </source>
</evidence>